<dbReference type="InterPro" id="IPR050493">
    <property type="entry name" value="FAD-dep_Monooxygenase_BioMet"/>
</dbReference>
<keyword evidence="2" id="KW-0503">Monooxygenase</keyword>
<proteinExistence type="predicted"/>
<dbReference type="Gene3D" id="3.50.50.60">
    <property type="entry name" value="FAD/NAD(P)-binding domain"/>
    <property type="match status" value="1"/>
</dbReference>
<evidence type="ECO:0000256" key="1">
    <source>
        <dbReference type="ARBA" id="ARBA00023002"/>
    </source>
</evidence>
<dbReference type="STRING" id="946333.A4W93_23060"/>
<dbReference type="InterPro" id="IPR036188">
    <property type="entry name" value="FAD/NAD-bd_sf"/>
</dbReference>
<dbReference type="PROSITE" id="PS51257">
    <property type="entry name" value="PROKAR_LIPOPROTEIN"/>
    <property type="match status" value="1"/>
</dbReference>
<accession>A0A1W6LE60</accession>
<dbReference type="GO" id="GO:0071949">
    <property type="term" value="F:FAD binding"/>
    <property type="evidence" value="ECO:0007669"/>
    <property type="project" value="InterPro"/>
</dbReference>
<keyword evidence="4" id="KW-1185">Reference proteome</keyword>
<dbReference type="Pfam" id="PF01494">
    <property type="entry name" value="FAD_binding_3"/>
    <property type="match status" value="1"/>
</dbReference>
<sequence>MKIAVVGAGIAGLACAIAMADRGHAVDLAERRPEGRSEGAGVILWDRACRVLDGLGLLDSVAPRAEVLHGLVRRQLDGAAIDTFDFRGGGNAFAALAVRRVHLVDAMTAAARQRGVTLAFDLPAVSVLAEGGVDAPAVLALGDGRRVEADLVVGADGRMNSVVGARVRGIARVDQGLVTWVASAPSLGDRLGQVAVDLWGPGARLGVVPCGGGGVYWAATARADLVPATRPWRETVQSLLPGRDGLVRDVLAATPEDAVHRHDLFDLEPGGPWHLGRLVLVGDAAHASLPTTGQGAAEALMDASTLAGLLPRSPAFETLNDALGRYVGAREAAARAGVFAAREVARRVFGPPSAR</sequence>
<dbReference type="Gene3D" id="3.30.9.10">
    <property type="entry name" value="D-Amino Acid Oxidase, subunit A, domain 2"/>
    <property type="match status" value="1"/>
</dbReference>
<dbReference type="AlphaFoldDB" id="A0A1W6LE60"/>
<dbReference type="KEGG" id="rgu:A4W93_23060"/>
<dbReference type="RefSeq" id="WP_085752860.1">
    <property type="nucleotide sequence ID" value="NZ_BSPR01000020.1"/>
</dbReference>
<dbReference type="PANTHER" id="PTHR13789">
    <property type="entry name" value="MONOOXYGENASE"/>
    <property type="match status" value="1"/>
</dbReference>
<name>A0A1W6LE60_9BURK</name>
<keyword evidence="1" id="KW-0560">Oxidoreductase</keyword>
<dbReference type="EMBL" id="CP015118">
    <property type="protein sequence ID" value="ARN22555.1"/>
    <property type="molecule type" value="Genomic_DNA"/>
</dbReference>
<evidence type="ECO:0000313" key="3">
    <source>
        <dbReference type="EMBL" id="ARN22555.1"/>
    </source>
</evidence>
<protein>
    <submittedName>
        <fullName evidence="3">Uncharacterized protein</fullName>
    </submittedName>
</protein>
<dbReference type="GO" id="GO:0004497">
    <property type="term" value="F:monooxygenase activity"/>
    <property type="evidence" value="ECO:0007669"/>
    <property type="project" value="UniProtKB-KW"/>
</dbReference>
<dbReference type="Proteomes" id="UP000193427">
    <property type="component" value="Chromosome"/>
</dbReference>
<evidence type="ECO:0000313" key="4">
    <source>
        <dbReference type="Proteomes" id="UP000193427"/>
    </source>
</evidence>
<dbReference type="OrthoDB" id="5487740at2"/>
<gene>
    <name evidence="3" type="ORF">A4W93_23060</name>
</gene>
<organism evidence="3 4">
    <name type="scientific">Piscinibacter gummiphilus</name>
    <dbReference type="NCBI Taxonomy" id="946333"/>
    <lineage>
        <taxon>Bacteria</taxon>
        <taxon>Pseudomonadati</taxon>
        <taxon>Pseudomonadota</taxon>
        <taxon>Betaproteobacteria</taxon>
        <taxon>Burkholderiales</taxon>
        <taxon>Sphaerotilaceae</taxon>
        <taxon>Piscinibacter</taxon>
    </lineage>
</organism>
<dbReference type="PRINTS" id="PR00420">
    <property type="entry name" value="RNGMNOXGNASE"/>
</dbReference>
<dbReference type="InterPro" id="IPR002938">
    <property type="entry name" value="FAD-bd"/>
</dbReference>
<dbReference type="SUPFAM" id="SSF51905">
    <property type="entry name" value="FAD/NAD(P)-binding domain"/>
    <property type="match status" value="1"/>
</dbReference>
<reference evidence="3 4" key="1">
    <citation type="submission" date="2016-04" db="EMBL/GenBank/DDBJ databases">
        <title>Complete genome sequence of natural rubber-degrading, novel Gram-negative bacterium, Rhizobacter gummiphilus strain NS21.</title>
        <authorList>
            <person name="Tabata M."/>
            <person name="Kasai D."/>
            <person name="Fukuda M."/>
        </authorList>
    </citation>
    <scope>NUCLEOTIDE SEQUENCE [LARGE SCALE GENOMIC DNA]</scope>
    <source>
        <strain evidence="3 4">NS21</strain>
    </source>
</reference>
<evidence type="ECO:0000256" key="2">
    <source>
        <dbReference type="ARBA" id="ARBA00023033"/>
    </source>
</evidence>
<dbReference type="PANTHER" id="PTHR13789:SF309">
    <property type="entry name" value="PUTATIVE (AFU_ORTHOLOGUE AFUA_6G14510)-RELATED"/>
    <property type="match status" value="1"/>
</dbReference>